<evidence type="ECO:0000313" key="1">
    <source>
        <dbReference type="EMBL" id="GKV36737.1"/>
    </source>
</evidence>
<gene>
    <name evidence="1" type="ORF">SLEP1_g44836</name>
</gene>
<proteinExistence type="predicted"/>
<name>A0AAV5LHU2_9ROSI</name>
<dbReference type="AlphaFoldDB" id="A0AAV5LHU2"/>
<accession>A0AAV5LHU2</accession>
<reference evidence="1 2" key="1">
    <citation type="journal article" date="2021" name="Commun. Biol.">
        <title>The genome of Shorea leprosula (Dipterocarpaceae) highlights the ecological relevance of drought in aseasonal tropical rainforests.</title>
        <authorList>
            <person name="Ng K.K.S."/>
            <person name="Kobayashi M.J."/>
            <person name="Fawcett J.A."/>
            <person name="Hatakeyama M."/>
            <person name="Paape T."/>
            <person name="Ng C.H."/>
            <person name="Ang C.C."/>
            <person name="Tnah L.H."/>
            <person name="Lee C.T."/>
            <person name="Nishiyama T."/>
            <person name="Sese J."/>
            <person name="O'Brien M.J."/>
            <person name="Copetti D."/>
            <person name="Mohd Noor M.I."/>
            <person name="Ong R.C."/>
            <person name="Putra M."/>
            <person name="Sireger I.Z."/>
            <person name="Indrioko S."/>
            <person name="Kosugi Y."/>
            <person name="Izuno A."/>
            <person name="Isagi Y."/>
            <person name="Lee S.L."/>
            <person name="Shimizu K.K."/>
        </authorList>
    </citation>
    <scope>NUCLEOTIDE SEQUENCE [LARGE SCALE GENOMIC DNA]</scope>
    <source>
        <strain evidence="1">214</strain>
    </source>
</reference>
<sequence length="102" mass="11619">MIVRKTVTATTITTAQSPLQSPRLKQPLKPLLYLQQQLPQTRSIRGASSLAYVFPRKRPIRDVSCPLNLHLLLLMTRQLPMVTTMNISHHPLLLLPRLFSLV</sequence>
<dbReference type="EMBL" id="BPVZ01000118">
    <property type="protein sequence ID" value="GKV36737.1"/>
    <property type="molecule type" value="Genomic_DNA"/>
</dbReference>
<comment type="caution">
    <text evidence="1">The sequence shown here is derived from an EMBL/GenBank/DDBJ whole genome shotgun (WGS) entry which is preliminary data.</text>
</comment>
<organism evidence="1 2">
    <name type="scientific">Rubroshorea leprosula</name>
    <dbReference type="NCBI Taxonomy" id="152421"/>
    <lineage>
        <taxon>Eukaryota</taxon>
        <taxon>Viridiplantae</taxon>
        <taxon>Streptophyta</taxon>
        <taxon>Embryophyta</taxon>
        <taxon>Tracheophyta</taxon>
        <taxon>Spermatophyta</taxon>
        <taxon>Magnoliopsida</taxon>
        <taxon>eudicotyledons</taxon>
        <taxon>Gunneridae</taxon>
        <taxon>Pentapetalae</taxon>
        <taxon>rosids</taxon>
        <taxon>malvids</taxon>
        <taxon>Malvales</taxon>
        <taxon>Dipterocarpaceae</taxon>
        <taxon>Rubroshorea</taxon>
    </lineage>
</organism>
<dbReference type="Proteomes" id="UP001054252">
    <property type="component" value="Unassembled WGS sequence"/>
</dbReference>
<protein>
    <submittedName>
        <fullName evidence="1">Uncharacterized protein</fullName>
    </submittedName>
</protein>
<evidence type="ECO:0000313" key="2">
    <source>
        <dbReference type="Proteomes" id="UP001054252"/>
    </source>
</evidence>
<keyword evidence="2" id="KW-1185">Reference proteome</keyword>